<dbReference type="InterPro" id="IPR010281">
    <property type="entry name" value="DUF885"/>
</dbReference>
<gene>
    <name evidence="1" type="ORF">JQS43_03605</name>
</gene>
<dbReference type="Pfam" id="PF05960">
    <property type="entry name" value="DUF885"/>
    <property type="match status" value="1"/>
</dbReference>
<dbReference type="PANTHER" id="PTHR33361">
    <property type="entry name" value="GLR0591 PROTEIN"/>
    <property type="match status" value="1"/>
</dbReference>
<reference evidence="1" key="1">
    <citation type="submission" date="2021-02" db="EMBL/GenBank/DDBJ databases">
        <title>Natrosporangium hydrolyticum gen. nov., sp. nov, a haloalkaliphilic actinobacterium from a soda solonchak soil.</title>
        <authorList>
            <person name="Sorokin D.Y."/>
            <person name="Khijniak T.V."/>
            <person name="Zakharycheva A.P."/>
            <person name="Boueva O.V."/>
            <person name="Ariskina E.V."/>
            <person name="Hahnke R.L."/>
            <person name="Bunk B."/>
            <person name="Sproer C."/>
            <person name="Schumann P."/>
            <person name="Evtushenko L.I."/>
            <person name="Kublanov I.V."/>
        </authorList>
    </citation>
    <scope>NUCLEOTIDE SEQUENCE</scope>
    <source>
        <strain evidence="1">DSM 106523</strain>
    </source>
</reference>
<evidence type="ECO:0000313" key="2">
    <source>
        <dbReference type="Proteomes" id="UP000662857"/>
    </source>
</evidence>
<accession>A0A895YD43</accession>
<keyword evidence="2" id="KW-1185">Reference proteome</keyword>
<organism evidence="1 2">
    <name type="scientific">Natronosporangium hydrolyticum</name>
    <dbReference type="NCBI Taxonomy" id="2811111"/>
    <lineage>
        <taxon>Bacteria</taxon>
        <taxon>Bacillati</taxon>
        <taxon>Actinomycetota</taxon>
        <taxon>Actinomycetes</taxon>
        <taxon>Micromonosporales</taxon>
        <taxon>Micromonosporaceae</taxon>
        <taxon>Natronosporangium</taxon>
    </lineage>
</organism>
<dbReference type="Proteomes" id="UP000662857">
    <property type="component" value="Chromosome"/>
</dbReference>
<dbReference type="AlphaFoldDB" id="A0A895YD43"/>
<sequence>MSTTADAAAATASVTDELYQLALDAYPLRLSVAGIREREDQLPDLSAAGEEALRDRLGALAEQAAAIDPASLTPADRVTRSVVRRVAESMRDELDTHKVEYAITDNALFAPGIEILAMLPMLTLTEPAHAEGYLARLRLLPELLATVADRHRAGVAAGRVPVARLVSAAVAHLDRLLESELAPLRAVSAPESVTDFTDRRDQLIAEVVQPAVASYREVLASEILPHGRPDERPGLCWLPKGDAYYATLIRVHTTTERTAQELHETGQRVIAELANEYAEVGGRLFGITTVSEIQQRLRTDPELRWRDGDELVTHARDTIVRAEQAAPEWFGVLPKQRCAVEPVPESQAASSPAAYYFPPALDGSRPGTYFANTHEADQRGRATYEAVAFHEAVPGHHFQLALAQELTDLPLVRRLVGFTGYTEGWGLYAERLADEMGLYSDDLARLGMLSEDSMRAARLVVDTGLHALGWSRQQAVDYLREHTATPEVEIESEVDRYIAEPGQALAYMVGRLEIQRLRSEAEQRLGPRFDLRGFHDTVLGSGALPLTVLEELVAEWAAGLAAR</sequence>
<dbReference type="KEGG" id="nhy:JQS43_03605"/>
<dbReference type="PANTHER" id="PTHR33361:SF2">
    <property type="entry name" value="DUF885 DOMAIN-CONTAINING PROTEIN"/>
    <property type="match status" value="1"/>
</dbReference>
<proteinExistence type="predicted"/>
<evidence type="ECO:0000313" key="1">
    <source>
        <dbReference type="EMBL" id="QSB15451.1"/>
    </source>
</evidence>
<dbReference type="EMBL" id="CP070499">
    <property type="protein sequence ID" value="QSB15451.1"/>
    <property type="molecule type" value="Genomic_DNA"/>
</dbReference>
<protein>
    <submittedName>
        <fullName evidence="1">DUF885 domain-containing protein</fullName>
    </submittedName>
</protein>
<dbReference type="RefSeq" id="WP_239677634.1">
    <property type="nucleotide sequence ID" value="NZ_CP070499.1"/>
</dbReference>
<name>A0A895YD43_9ACTN</name>